<dbReference type="Pfam" id="PF02729">
    <property type="entry name" value="OTCace_N"/>
    <property type="match status" value="1"/>
</dbReference>
<comment type="catalytic activity">
    <reaction evidence="5">
        <text>carbamoyl phosphate + L-ornithine = L-citrulline + phosphate + H(+)</text>
        <dbReference type="Rhea" id="RHEA:19513"/>
        <dbReference type="ChEBI" id="CHEBI:15378"/>
        <dbReference type="ChEBI" id="CHEBI:43474"/>
        <dbReference type="ChEBI" id="CHEBI:46911"/>
        <dbReference type="ChEBI" id="CHEBI:57743"/>
        <dbReference type="ChEBI" id="CHEBI:58228"/>
        <dbReference type="EC" id="2.1.3.3"/>
    </reaction>
</comment>
<dbReference type="PRINTS" id="PR00100">
    <property type="entry name" value="AOTCASE"/>
</dbReference>
<dbReference type="GO" id="GO:0004585">
    <property type="term" value="F:ornithine carbamoyltransferase activity"/>
    <property type="evidence" value="ECO:0007669"/>
    <property type="project" value="UniProtKB-EC"/>
</dbReference>
<dbReference type="GO" id="GO:0042450">
    <property type="term" value="P:L-arginine biosynthetic process via ornithine"/>
    <property type="evidence" value="ECO:0007669"/>
    <property type="project" value="TreeGrafter"/>
</dbReference>
<dbReference type="InterPro" id="IPR006130">
    <property type="entry name" value="Asp/Orn_carbamoylTrfase"/>
</dbReference>
<keyword evidence="4 6" id="KW-0808">Transferase</keyword>
<evidence type="ECO:0000256" key="1">
    <source>
        <dbReference type="ARBA" id="ARBA00003822"/>
    </source>
</evidence>
<dbReference type="Gene3D" id="3.40.50.1370">
    <property type="entry name" value="Aspartate/ornithine carbamoyltransferase"/>
    <property type="match status" value="2"/>
</dbReference>
<dbReference type="PANTHER" id="PTHR45753">
    <property type="entry name" value="ORNITHINE CARBAMOYLTRANSFERASE, MITOCHONDRIAL"/>
    <property type="match status" value="1"/>
</dbReference>
<evidence type="ECO:0000256" key="3">
    <source>
        <dbReference type="ARBA" id="ARBA00013007"/>
    </source>
</evidence>
<evidence type="ECO:0000256" key="6">
    <source>
        <dbReference type="RuleBase" id="RU003634"/>
    </source>
</evidence>
<dbReference type="EC" id="2.1.3.3" evidence="3"/>
<dbReference type="Pfam" id="PF00185">
    <property type="entry name" value="OTCace"/>
    <property type="match status" value="1"/>
</dbReference>
<comment type="function">
    <text evidence="1">Reversibly catalyzes the transfer of the carbamoyl group from carbamoyl phosphate (CP) to the N(epsilon) atom of ornithine (ORN) to produce L-citrulline.</text>
</comment>
<comment type="similarity">
    <text evidence="2">Belongs to the aspartate/ornithine carbamoyltransferase superfamily. OTCase family.</text>
</comment>
<reference evidence="9" key="1">
    <citation type="submission" date="2020-10" db="EMBL/GenBank/DDBJ databases">
        <authorList>
            <person name="Gilroy R."/>
        </authorList>
    </citation>
    <scope>NUCLEOTIDE SEQUENCE</scope>
    <source>
        <strain evidence="9">ChiGjej1B1-2707</strain>
    </source>
</reference>
<proteinExistence type="inferred from homology"/>
<accession>A0A9D1D4B7</accession>
<gene>
    <name evidence="9" type="ORF">IAA69_03875</name>
</gene>
<evidence type="ECO:0000313" key="10">
    <source>
        <dbReference type="Proteomes" id="UP000824261"/>
    </source>
</evidence>
<evidence type="ECO:0000256" key="4">
    <source>
        <dbReference type="ARBA" id="ARBA00022679"/>
    </source>
</evidence>
<dbReference type="InterPro" id="IPR002292">
    <property type="entry name" value="Orn/put_carbamltrans"/>
</dbReference>
<sequence>MNNNFRGKDFINLRDLNPGDFRYLLDLAHFLKAEKRAGVDQRRYAGKNVIAQFEWGSTRTRCAFESSCNDLGIGFTYLSNSHVGVQETVKDTIRVFSEMYDAIVWRSQGPEKFMYEIAEYADIPVINALTTEDHPTQMLADAMTLEELWGGAGSCKGKKLAYTGACAISPLWYGRMCALLGMDCYVIGPDTYDHQLRPEFVEELEGLFAKWAPNNKLVISSDINLLKGMDILTTEEWEYTNSSVSDDHGYDAWMSYAKQLIPYRLTSELMEVVDNPDAIVLHMLPSLHNADHSLGQNLLAEAPDEDARKLINEGMEISDELFEKHASEIFREAGNRQHTIKAVIAAVLGC</sequence>
<evidence type="ECO:0000313" key="9">
    <source>
        <dbReference type="EMBL" id="HIR01382.1"/>
    </source>
</evidence>
<comment type="caution">
    <text evidence="9">The sequence shown here is derived from an EMBL/GenBank/DDBJ whole genome shotgun (WGS) entry which is preliminary data.</text>
</comment>
<dbReference type="PRINTS" id="PR00102">
    <property type="entry name" value="OTCASE"/>
</dbReference>
<dbReference type="AlphaFoldDB" id="A0A9D1D4B7"/>
<protein>
    <recommendedName>
        <fullName evidence="3">ornithine carbamoyltransferase</fullName>
        <ecNumber evidence="3">2.1.3.3</ecNumber>
    </recommendedName>
</protein>
<dbReference type="SUPFAM" id="SSF53671">
    <property type="entry name" value="Aspartate/ornithine carbamoyltransferase"/>
    <property type="match status" value="1"/>
</dbReference>
<dbReference type="InterPro" id="IPR006131">
    <property type="entry name" value="Asp_carbamoyltransf_Asp/Orn-bd"/>
</dbReference>
<evidence type="ECO:0000256" key="2">
    <source>
        <dbReference type="ARBA" id="ARBA00007805"/>
    </source>
</evidence>
<feature type="domain" description="Aspartate/ornithine carbamoyltransferase Asp/Orn-binding" evidence="7">
    <location>
        <begin position="175"/>
        <end position="346"/>
    </location>
</feature>
<evidence type="ECO:0000256" key="5">
    <source>
        <dbReference type="ARBA" id="ARBA00048772"/>
    </source>
</evidence>
<feature type="domain" description="Aspartate/ornithine carbamoyltransferase carbamoyl-P binding" evidence="8">
    <location>
        <begin position="8"/>
        <end position="147"/>
    </location>
</feature>
<dbReference type="InterPro" id="IPR036901">
    <property type="entry name" value="Asp/Orn_carbamoylTrfase_sf"/>
</dbReference>
<organism evidence="9 10">
    <name type="scientific">Candidatus Aveggerthella stercoripullorum</name>
    <dbReference type="NCBI Taxonomy" id="2840688"/>
    <lineage>
        <taxon>Bacteria</taxon>
        <taxon>Bacillati</taxon>
        <taxon>Actinomycetota</taxon>
        <taxon>Coriobacteriia</taxon>
        <taxon>Eggerthellales</taxon>
        <taxon>Eggerthellaceae</taxon>
        <taxon>Eggerthellaceae incertae sedis</taxon>
        <taxon>Candidatus Aveggerthella</taxon>
    </lineage>
</organism>
<dbReference type="Proteomes" id="UP000824261">
    <property type="component" value="Unassembled WGS sequence"/>
</dbReference>
<evidence type="ECO:0000259" key="7">
    <source>
        <dbReference type="Pfam" id="PF00185"/>
    </source>
</evidence>
<reference evidence="9" key="2">
    <citation type="journal article" date="2021" name="PeerJ">
        <title>Extensive microbial diversity within the chicken gut microbiome revealed by metagenomics and culture.</title>
        <authorList>
            <person name="Gilroy R."/>
            <person name="Ravi A."/>
            <person name="Getino M."/>
            <person name="Pursley I."/>
            <person name="Horton D.L."/>
            <person name="Alikhan N.F."/>
            <person name="Baker D."/>
            <person name="Gharbi K."/>
            <person name="Hall N."/>
            <person name="Watson M."/>
            <person name="Adriaenssens E.M."/>
            <person name="Foster-Nyarko E."/>
            <person name="Jarju S."/>
            <person name="Secka A."/>
            <person name="Antonio M."/>
            <person name="Oren A."/>
            <person name="Chaudhuri R.R."/>
            <person name="La Ragione R."/>
            <person name="Hildebrand F."/>
            <person name="Pallen M.J."/>
        </authorList>
    </citation>
    <scope>NUCLEOTIDE SEQUENCE</scope>
    <source>
        <strain evidence="9">ChiGjej1B1-2707</strain>
    </source>
</reference>
<evidence type="ECO:0000259" key="8">
    <source>
        <dbReference type="Pfam" id="PF02729"/>
    </source>
</evidence>
<dbReference type="PANTHER" id="PTHR45753:SF2">
    <property type="entry name" value="ORNITHINE CARBAMOYLTRANSFERASE"/>
    <property type="match status" value="1"/>
</dbReference>
<dbReference type="GO" id="GO:0019240">
    <property type="term" value="P:citrulline biosynthetic process"/>
    <property type="evidence" value="ECO:0007669"/>
    <property type="project" value="TreeGrafter"/>
</dbReference>
<dbReference type="GO" id="GO:0016597">
    <property type="term" value="F:amino acid binding"/>
    <property type="evidence" value="ECO:0007669"/>
    <property type="project" value="InterPro"/>
</dbReference>
<dbReference type="EMBL" id="DVGB01000045">
    <property type="protein sequence ID" value="HIR01382.1"/>
    <property type="molecule type" value="Genomic_DNA"/>
</dbReference>
<dbReference type="InterPro" id="IPR006132">
    <property type="entry name" value="Asp/Orn_carbamoyltranf_P-bd"/>
</dbReference>
<name>A0A9D1D4B7_9ACTN</name>